<dbReference type="AlphaFoldDB" id="A0A9Q0WFE4"/>
<keyword evidence="3" id="KW-1185">Reference proteome</keyword>
<gene>
    <name evidence="2" type="ORF">OIU79_022197</name>
</gene>
<feature type="compositionally biased region" description="Polar residues" evidence="1">
    <location>
        <begin position="299"/>
        <end position="308"/>
    </location>
</feature>
<feature type="region of interest" description="Disordered" evidence="1">
    <location>
        <begin position="354"/>
        <end position="388"/>
    </location>
</feature>
<dbReference type="GO" id="GO:0003723">
    <property type="term" value="F:RNA binding"/>
    <property type="evidence" value="ECO:0007669"/>
    <property type="project" value="TreeGrafter"/>
</dbReference>
<dbReference type="Proteomes" id="UP001151532">
    <property type="component" value="Chromosome 4"/>
</dbReference>
<dbReference type="EMBL" id="JAPFFK010000004">
    <property type="protein sequence ID" value="KAJ6766189.1"/>
    <property type="molecule type" value="Genomic_DNA"/>
</dbReference>
<accession>A0A9Q0WFE4</accession>
<dbReference type="OrthoDB" id="435402at2759"/>
<dbReference type="InterPro" id="IPR045180">
    <property type="entry name" value="La_dom_prot"/>
</dbReference>
<dbReference type="PANTHER" id="PTHR22792">
    <property type="entry name" value="LUPUS LA PROTEIN-RELATED"/>
    <property type="match status" value="1"/>
</dbReference>
<evidence type="ECO:0000256" key="1">
    <source>
        <dbReference type="SAM" id="MobiDB-lite"/>
    </source>
</evidence>
<feature type="region of interest" description="Disordered" evidence="1">
    <location>
        <begin position="289"/>
        <end position="334"/>
    </location>
</feature>
<feature type="compositionally biased region" description="Basic residues" evidence="1">
    <location>
        <begin position="321"/>
        <end position="333"/>
    </location>
</feature>
<dbReference type="InterPro" id="IPR009818">
    <property type="entry name" value="PAM2_motif"/>
</dbReference>
<reference evidence="2" key="1">
    <citation type="submission" date="2022-11" db="EMBL/GenBank/DDBJ databases">
        <authorList>
            <person name="Hyden B.L."/>
            <person name="Feng K."/>
            <person name="Yates T."/>
            <person name="Jawdy S."/>
            <person name="Smart L.B."/>
            <person name="Muchero W."/>
        </authorList>
    </citation>
    <scope>NUCLEOTIDE SEQUENCE</scope>
    <source>
        <tissue evidence="2">Shoot tip</tissue>
    </source>
</reference>
<protein>
    <submittedName>
        <fullName evidence="2">LA-RELATED PROTEIN 6C</fullName>
    </submittedName>
</protein>
<comment type="caution">
    <text evidence="2">The sequence shown here is derived from an EMBL/GenBank/DDBJ whole genome shotgun (WGS) entry which is preliminary data.</text>
</comment>
<dbReference type="Pfam" id="PF07145">
    <property type="entry name" value="PAM2"/>
    <property type="match status" value="1"/>
</dbReference>
<evidence type="ECO:0000313" key="2">
    <source>
        <dbReference type="EMBL" id="KAJ6766189.1"/>
    </source>
</evidence>
<proteinExistence type="predicted"/>
<dbReference type="PANTHER" id="PTHR22792:SF62">
    <property type="entry name" value="LA-RELATED PROTEIN 7"/>
    <property type="match status" value="1"/>
</dbReference>
<sequence>MKETTEPKHDSSRNCDSVTFKFNAQAPEFVPRSHTNTAQLPISGYFYPCFQNFGATASATGGSDWIFVGDEDHAAYLISDYPNHAMSNWPSKNRDVLTDVPIAVIASTKKTRSLINDNDLLVQALKSSSKLVTSCLIFVFAIIRSKTVKSIQRDLSRRCFIDVLYVLTEDDNKVKRKIPFTDKHREELQVHGYCVLTIAIVNSAKTIRICHPQESNSSRSKNDFFVTNKLHALVELETRVVAEKAVEKLNDERNWTKGLRVRLLLRFDPKSVLTRGRMSEFDNILEEEDSSLDESMEDTSQPNNSESAIESFVEDNPGASKKARARGRGKGKGRSQIICARGMLAPPKCGCTPQCESFAKQTSKGPRMPDGSKGFTVGRGKPPLVTQV</sequence>
<organism evidence="2 3">
    <name type="scientific">Salix purpurea</name>
    <name type="common">Purple osier willow</name>
    <dbReference type="NCBI Taxonomy" id="77065"/>
    <lineage>
        <taxon>Eukaryota</taxon>
        <taxon>Viridiplantae</taxon>
        <taxon>Streptophyta</taxon>
        <taxon>Embryophyta</taxon>
        <taxon>Tracheophyta</taxon>
        <taxon>Spermatophyta</taxon>
        <taxon>Magnoliopsida</taxon>
        <taxon>eudicotyledons</taxon>
        <taxon>Gunneridae</taxon>
        <taxon>Pentapetalae</taxon>
        <taxon>rosids</taxon>
        <taxon>fabids</taxon>
        <taxon>Malpighiales</taxon>
        <taxon>Salicaceae</taxon>
        <taxon>Saliceae</taxon>
        <taxon>Salix</taxon>
    </lineage>
</organism>
<name>A0A9Q0WFE4_SALPP</name>
<reference evidence="2" key="2">
    <citation type="journal article" date="2023" name="Int. J. Mol. Sci.">
        <title>De Novo Assembly and Annotation of 11 Diverse Shrub Willow (Salix) Genomes Reveals Novel Gene Organization in Sex-Linked Regions.</title>
        <authorList>
            <person name="Hyden B."/>
            <person name="Feng K."/>
            <person name="Yates T.B."/>
            <person name="Jawdy S."/>
            <person name="Cereghino C."/>
            <person name="Smart L.B."/>
            <person name="Muchero W."/>
        </authorList>
    </citation>
    <scope>NUCLEOTIDE SEQUENCE</scope>
    <source>
        <tissue evidence="2">Shoot tip</tissue>
    </source>
</reference>
<evidence type="ECO:0000313" key="3">
    <source>
        <dbReference type="Proteomes" id="UP001151532"/>
    </source>
</evidence>